<feature type="transmembrane region" description="Helical" evidence="1">
    <location>
        <begin position="93"/>
        <end position="117"/>
    </location>
</feature>
<feature type="transmembrane region" description="Helical" evidence="1">
    <location>
        <begin position="12"/>
        <end position="35"/>
    </location>
</feature>
<keyword evidence="1" id="KW-1133">Transmembrane helix</keyword>
<gene>
    <name evidence="2" type="ORF">BDP27DRAFT_612945</name>
</gene>
<dbReference type="EMBL" id="JADNRY010000040">
    <property type="protein sequence ID" value="KAF9070491.1"/>
    <property type="molecule type" value="Genomic_DNA"/>
</dbReference>
<name>A0A9P5PQU3_9AGAR</name>
<dbReference type="AlphaFoldDB" id="A0A9P5PQU3"/>
<dbReference type="Proteomes" id="UP000772434">
    <property type="component" value="Unassembled WGS sequence"/>
</dbReference>
<sequence length="129" mass="14745">MSITMTEIFKDVLLPSVCINMILGPILTTFLFKAIDPMLAWTCSPGFLQFKSSTQWRAASAFVLPLVLARQYRLTQKATYNTPPDQHTLDPTCLVFPSSLPFLVISYWIICHSWPFWPTYTRLIPLSTI</sequence>
<keyword evidence="1" id="KW-0812">Transmembrane</keyword>
<comment type="caution">
    <text evidence="2">The sequence shown here is derived from an EMBL/GenBank/DDBJ whole genome shotgun (WGS) entry which is preliminary data.</text>
</comment>
<keyword evidence="1" id="KW-0472">Membrane</keyword>
<evidence type="ECO:0000313" key="3">
    <source>
        <dbReference type="Proteomes" id="UP000772434"/>
    </source>
</evidence>
<evidence type="ECO:0000313" key="2">
    <source>
        <dbReference type="EMBL" id="KAF9070491.1"/>
    </source>
</evidence>
<protein>
    <submittedName>
        <fullName evidence="2">Uncharacterized protein</fullName>
    </submittedName>
</protein>
<organism evidence="2 3">
    <name type="scientific">Rhodocollybia butyracea</name>
    <dbReference type="NCBI Taxonomy" id="206335"/>
    <lineage>
        <taxon>Eukaryota</taxon>
        <taxon>Fungi</taxon>
        <taxon>Dikarya</taxon>
        <taxon>Basidiomycota</taxon>
        <taxon>Agaricomycotina</taxon>
        <taxon>Agaricomycetes</taxon>
        <taxon>Agaricomycetidae</taxon>
        <taxon>Agaricales</taxon>
        <taxon>Marasmiineae</taxon>
        <taxon>Omphalotaceae</taxon>
        <taxon>Rhodocollybia</taxon>
    </lineage>
</organism>
<accession>A0A9P5PQU3</accession>
<evidence type="ECO:0000256" key="1">
    <source>
        <dbReference type="SAM" id="Phobius"/>
    </source>
</evidence>
<feature type="transmembrane region" description="Helical" evidence="1">
    <location>
        <begin position="55"/>
        <end position="72"/>
    </location>
</feature>
<keyword evidence="3" id="KW-1185">Reference proteome</keyword>
<reference evidence="2" key="1">
    <citation type="submission" date="2020-11" db="EMBL/GenBank/DDBJ databases">
        <authorList>
            <consortium name="DOE Joint Genome Institute"/>
            <person name="Ahrendt S."/>
            <person name="Riley R."/>
            <person name="Andreopoulos W."/>
            <person name="Labutti K."/>
            <person name="Pangilinan J."/>
            <person name="Ruiz-Duenas F.J."/>
            <person name="Barrasa J.M."/>
            <person name="Sanchez-Garcia M."/>
            <person name="Camarero S."/>
            <person name="Miyauchi S."/>
            <person name="Serrano A."/>
            <person name="Linde D."/>
            <person name="Babiker R."/>
            <person name="Drula E."/>
            <person name="Ayuso-Fernandez I."/>
            <person name="Pacheco R."/>
            <person name="Padilla G."/>
            <person name="Ferreira P."/>
            <person name="Barriuso J."/>
            <person name="Kellner H."/>
            <person name="Castanera R."/>
            <person name="Alfaro M."/>
            <person name="Ramirez L."/>
            <person name="Pisabarro A.G."/>
            <person name="Kuo A."/>
            <person name="Tritt A."/>
            <person name="Lipzen A."/>
            <person name="He G."/>
            <person name="Yan M."/>
            <person name="Ng V."/>
            <person name="Cullen D."/>
            <person name="Martin F."/>
            <person name="Rosso M.-N."/>
            <person name="Henrissat B."/>
            <person name="Hibbett D."/>
            <person name="Martinez A.T."/>
            <person name="Grigoriev I.V."/>
        </authorList>
    </citation>
    <scope>NUCLEOTIDE SEQUENCE</scope>
    <source>
        <strain evidence="2">AH 40177</strain>
    </source>
</reference>
<proteinExistence type="predicted"/>